<dbReference type="Proteomes" id="UP000472270">
    <property type="component" value="Unassembled WGS sequence"/>
</dbReference>
<evidence type="ECO:0000256" key="13">
    <source>
        <dbReference type="ARBA" id="ARBA00023136"/>
    </source>
</evidence>
<evidence type="ECO:0000256" key="12">
    <source>
        <dbReference type="ARBA" id="ARBA00023128"/>
    </source>
</evidence>
<comment type="subcellular location">
    <subcellularLocation>
        <location evidence="1">Mitochondrion outer membrane</location>
    </subcellularLocation>
</comment>
<dbReference type="PRINTS" id="PR00185">
    <property type="entry name" value="EUKARYTPORIN"/>
</dbReference>
<dbReference type="GO" id="GO:0015288">
    <property type="term" value="F:porin activity"/>
    <property type="evidence" value="ECO:0007669"/>
    <property type="project" value="UniProtKB-KW"/>
</dbReference>
<keyword evidence="7" id="KW-1000">Mitochondrion outer membrane</keyword>
<reference evidence="21" key="1">
    <citation type="submission" date="2025-08" db="UniProtKB">
        <authorList>
            <consortium name="Ensembl"/>
        </authorList>
    </citation>
    <scope>IDENTIFICATION</scope>
</reference>
<keyword evidence="12" id="KW-0496">Mitochondrion</keyword>
<accession>A0A673FZA4</accession>
<evidence type="ECO:0000256" key="14">
    <source>
        <dbReference type="ARBA" id="ARBA00024167"/>
    </source>
</evidence>
<evidence type="ECO:0000256" key="19">
    <source>
        <dbReference type="ARBA" id="ARBA00044941"/>
    </source>
</evidence>
<name>A0A673FZA4_9TELE</name>
<dbReference type="InterPro" id="IPR023614">
    <property type="entry name" value="Porin_dom_sf"/>
</dbReference>
<comment type="catalytic activity">
    <reaction evidence="17">
        <text>K(+)(in) = K(+)(out)</text>
        <dbReference type="Rhea" id="RHEA:29463"/>
        <dbReference type="ChEBI" id="CHEBI:29103"/>
    </reaction>
</comment>
<evidence type="ECO:0000313" key="21">
    <source>
        <dbReference type="Ensembl" id="ENSSRHP00000006618.1"/>
    </source>
</evidence>
<dbReference type="Pfam" id="PF01459">
    <property type="entry name" value="Porin_3"/>
    <property type="match status" value="1"/>
</dbReference>
<keyword evidence="6" id="KW-0547">Nucleotide-binding</keyword>
<evidence type="ECO:0000256" key="11">
    <source>
        <dbReference type="ARBA" id="ARBA00023114"/>
    </source>
</evidence>
<evidence type="ECO:0000256" key="18">
    <source>
        <dbReference type="ARBA" id="ARBA00035895"/>
    </source>
</evidence>
<evidence type="ECO:0000256" key="17">
    <source>
        <dbReference type="ARBA" id="ARBA00034430"/>
    </source>
</evidence>
<evidence type="ECO:0000256" key="3">
    <source>
        <dbReference type="ARBA" id="ARBA00022448"/>
    </source>
</evidence>
<comment type="catalytic activity">
    <reaction evidence="15">
        <text>a 1,2-diacyl-sn-glycero-3-phospho-L-serine(in) = a 1,2-diacyl-sn-glycero-3-phospho-L-serine(out)</text>
        <dbReference type="Rhea" id="RHEA:38663"/>
        <dbReference type="ChEBI" id="CHEBI:57262"/>
    </reaction>
</comment>
<protein>
    <recommendedName>
        <fullName evidence="20">Non-selective voltage-gated ion channel VDAC2</fullName>
    </recommendedName>
</protein>
<keyword evidence="4" id="KW-1134">Transmembrane beta strand</keyword>
<evidence type="ECO:0000256" key="4">
    <source>
        <dbReference type="ARBA" id="ARBA00022452"/>
    </source>
</evidence>
<dbReference type="InterPro" id="IPR027246">
    <property type="entry name" value="Porin_Euk/Tom40"/>
</dbReference>
<keyword evidence="3" id="KW-0813">Transport</keyword>
<evidence type="ECO:0000256" key="10">
    <source>
        <dbReference type="ARBA" id="ARBA00023065"/>
    </source>
</evidence>
<dbReference type="GO" id="GO:0046930">
    <property type="term" value="C:pore complex"/>
    <property type="evidence" value="ECO:0007669"/>
    <property type="project" value="UniProtKB-KW"/>
</dbReference>
<evidence type="ECO:0000313" key="22">
    <source>
        <dbReference type="Proteomes" id="UP000472270"/>
    </source>
</evidence>
<keyword evidence="13" id="KW-0472">Membrane</keyword>
<evidence type="ECO:0000256" key="9">
    <source>
        <dbReference type="ARBA" id="ARBA00023027"/>
    </source>
</evidence>
<reference evidence="21" key="2">
    <citation type="submission" date="2025-09" db="UniProtKB">
        <authorList>
            <consortium name="Ensembl"/>
        </authorList>
    </citation>
    <scope>IDENTIFICATION</scope>
</reference>
<dbReference type="InterPro" id="IPR001925">
    <property type="entry name" value="Porin_Euk"/>
</dbReference>
<dbReference type="GO" id="GO:0000166">
    <property type="term" value="F:nucleotide binding"/>
    <property type="evidence" value="ECO:0007669"/>
    <property type="project" value="UniProtKB-KW"/>
</dbReference>
<comment type="catalytic activity">
    <reaction evidence="14">
        <text>chloride(in) = chloride(out)</text>
        <dbReference type="Rhea" id="RHEA:29823"/>
        <dbReference type="ChEBI" id="CHEBI:17996"/>
    </reaction>
</comment>
<keyword evidence="10" id="KW-0406">Ion transport</keyword>
<evidence type="ECO:0000256" key="8">
    <source>
        <dbReference type="ARBA" id="ARBA00022990"/>
    </source>
</evidence>
<dbReference type="PANTHER" id="PTHR11743">
    <property type="entry name" value="VOLTAGE-DEPENDENT ANION-SELECTIVE CHANNEL"/>
    <property type="match status" value="1"/>
</dbReference>
<evidence type="ECO:0000256" key="20">
    <source>
        <dbReference type="ARBA" id="ARBA00050035"/>
    </source>
</evidence>
<evidence type="ECO:0000256" key="7">
    <source>
        <dbReference type="ARBA" id="ARBA00022787"/>
    </source>
</evidence>
<evidence type="ECO:0000256" key="15">
    <source>
        <dbReference type="ARBA" id="ARBA00024479"/>
    </source>
</evidence>
<proteinExistence type="inferred from homology"/>
<keyword evidence="8" id="KW-0007">Acetylation</keyword>
<evidence type="ECO:0000256" key="6">
    <source>
        <dbReference type="ARBA" id="ARBA00022741"/>
    </source>
</evidence>
<comment type="function">
    <text evidence="19">Catalyzes the scrambling of phospholipids across the outer mitochondrial membrane; the mechanism is unrelated to channel activity and is capable of translocating both anionic and zwitterionic phospholipids.</text>
</comment>
<evidence type="ECO:0000256" key="5">
    <source>
        <dbReference type="ARBA" id="ARBA00022692"/>
    </source>
</evidence>
<comment type="catalytic activity">
    <reaction evidence="18">
        <text>a 1,2-diacyl-sn-glycero-3-phospho-(1D-myo-inositol)(in) = a 1,2-diacyl-sn-glycero-3-phospho-(1D-myo-inositol)(out)</text>
        <dbReference type="Rhea" id="RHEA:38691"/>
        <dbReference type="ChEBI" id="CHEBI:57880"/>
    </reaction>
</comment>
<comment type="similarity">
    <text evidence="2">Belongs to the eukaryotic mitochondrial porin family.</text>
</comment>
<dbReference type="Ensembl" id="ENSSRHT00000006845.1">
    <property type="protein sequence ID" value="ENSSRHP00000006618.1"/>
    <property type="gene ID" value="ENSSRHG00000004013.1"/>
</dbReference>
<dbReference type="PANTHER" id="PTHR11743:SF12">
    <property type="entry name" value="VOLTAGE-DEPENDENT ANION-SELECTIVE CHANNEL PROTEIN 2"/>
    <property type="match status" value="1"/>
</dbReference>
<dbReference type="AlphaFoldDB" id="A0A673FZA4"/>
<sequence>MAVPPAYADLGKAAKDVFNKGYGFGTVKLDVKTKSANGVEFKTCGTSNMDSNKVSGNLETKYKWAEYRLTFTEKWSTDNTLGTEISVEDQVQKNNFLMIPTVMENLDPPDHQLWRAHYVLAISRRPHMSQYVYFKFDEYSKFEKKFDSPNLL</sequence>
<organism evidence="21 22">
    <name type="scientific">Sinocyclocheilus rhinocerous</name>
    <dbReference type="NCBI Taxonomy" id="307959"/>
    <lineage>
        <taxon>Eukaryota</taxon>
        <taxon>Metazoa</taxon>
        <taxon>Chordata</taxon>
        <taxon>Craniata</taxon>
        <taxon>Vertebrata</taxon>
        <taxon>Euteleostomi</taxon>
        <taxon>Actinopterygii</taxon>
        <taxon>Neopterygii</taxon>
        <taxon>Teleostei</taxon>
        <taxon>Ostariophysi</taxon>
        <taxon>Cypriniformes</taxon>
        <taxon>Cyprinidae</taxon>
        <taxon>Cyprininae</taxon>
        <taxon>Sinocyclocheilus</taxon>
    </lineage>
</organism>
<comment type="catalytic activity">
    <reaction evidence="16">
        <text>a 1,2-diacyl-sn-glycero-3-phosphocholine(in) = a 1,2-diacyl-sn-glycero-3-phosphocholine(out)</text>
        <dbReference type="Rhea" id="RHEA:38571"/>
        <dbReference type="ChEBI" id="CHEBI:57643"/>
    </reaction>
</comment>
<keyword evidence="5" id="KW-0812">Transmembrane</keyword>
<keyword evidence="22" id="KW-1185">Reference proteome</keyword>
<dbReference type="Gene3D" id="2.40.160.10">
    <property type="entry name" value="Porin"/>
    <property type="match status" value="1"/>
</dbReference>
<dbReference type="GO" id="GO:0008308">
    <property type="term" value="F:voltage-gated monoatomic anion channel activity"/>
    <property type="evidence" value="ECO:0007669"/>
    <property type="project" value="InterPro"/>
</dbReference>
<evidence type="ECO:0000256" key="2">
    <source>
        <dbReference type="ARBA" id="ARBA00007780"/>
    </source>
</evidence>
<gene>
    <name evidence="21" type="primary">LOC107748401</name>
</gene>
<evidence type="ECO:0000256" key="16">
    <source>
        <dbReference type="ARBA" id="ARBA00024631"/>
    </source>
</evidence>
<evidence type="ECO:0000256" key="1">
    <source>
        <dbReference type="ARBA" id="ARBA00004294"/>
    </source>
</evidence>
<keyword evidence="11" id="KW-0626">Porin</keyword>
<dbReference type="GO" id="GO:0005741">
    <property type="term" value="C:mitochondrial outer membrane"/>
    <property type="evidence" value="ECO:0007669"/>
    <property type="project" value="UniProtKB-SubCell"/>
</dbReference>
<keyword evidence="9" id="KW-0520">NAD</keyword>